<accession>A0A3E2TQE3</accession>
<dbReference type="PANTHER" id="PTHR43133">
    <property type="entry name" value="RNA POLYMERASE ECF-TYPE SIGMA FACTO"/>
    <property type="match status" value="1"/>
</dbReference>
<dbReference type="InterPro" id="IPR014284">
    <property type="entry name" value="RNA_pol_sigma-70_dom"/>
</dbReference>
<dbReference type="Proteomes" id="UP000260773">
    <property type="component" value="Unassembled WGS sequence"/>
</dbReference>
<keyword evidence="2" id="KW-0805">Transcription regulation</keyword>
<protein>
    <submittedName>
        <fullName evidence="7">Sigma-70 family RNA polymerase sigma factor</fullName>
    </submittedName>
</protein>
<dbReference type="CDD" id="cd06171">
    <property type="entry name" value="Sigma70_r4"/>
    <property type="match status" value="1"/>
</dbReference>
<dbReference type="Pfam" id="PF08281">
    <property type="entry name" value="Sigma70_r4_2"/>
    <property type="match status" value="1"/>
</dbReference>
<dbReference type="AlphaFoldDB" id="A0A3E2TQE3"/>
<dbReference type="SUPFAM" id="SSF88946">
    <property type="entry name" value="Sigma2 domain of RNA polymerase sigma factors"/>
    <property type="match status" value="1"/>
</dbReference>
<dbReference type="InterPro" id="IPR013324">
    <property type="entry name" value="RNA_pol_sigma_r3/r4-like"/>
</dbReference>
<evidence type="ECO:0000259" key="6">
    <source>
        <dbReference type="Pfam" id="PF08281"/>
    </source>
</evidence>
<dbReference type="SUPFAM" id="SSF88659">
    <property type="entry name" value="Sigma3 and sigma4 domains of RNA polymerase sigma factors"/>
    <property type="match status" value="1"/>
</dbReference>
<dbReference type="InterPro" id="IPR036388">
    <property type="entry name" value="WH-like_DNA-bd_sf"/>
</dbReference>
<evidence type="ECO:0000256" key="3">
    <source>
        <dbReference type="ARBA" id="ARBA00023082"/>
    </source>
</evidence>
<comment type="caution">
    <text evidence="7">The sequence shown here is derived from an EMBL/GenBank/DDBJ whole genome shotgun (WGS) entry which is preliminary data.</text>
</comment>
<dbReference type="RefSeq" id="WP_117527482.1">
    <property type="nucleotide sequence ID" value="NZ_JAMXUZ010000001.1"/>
</dbReference>
<dbReference type="InterPro" id="IPR007627">
    <property type="entry name" value="RNA_pol_sigma70_r2"/>
</dbReference>
<keyword evidence="4" id="KW-0804">Transcription</keyword>
<dbReference type="InterPro" id="IPR039425">
    <property type="entry name" value="RNA_pol_sigma-70-like"/>
</dbReference>
<sequence>MPEKRKKTIDAAADRQTMTELYETYEQKMFGIANAILHNDWQAEDAVHEAFVRMVPYLSRCKDVNDEKTKILIVRVIKSAAIDIYRKNKRENTYILDSEEDWIEDKHNPVEVYLATLSAGEMLKKIIGQLSNDDRKIIEMRCYDGMPVSDIGEILGISTDNVYKRLSRARKRVKEIIAEGEDEDVKQKLG</sequence>
<evidence type="ECO:0000256" key="4">
    <source>
        <dbReference type="ARBA" id="ARBA00023163"/>
    </source>
</evidence>
<dbReference type="Gene3D" id="1.10.10.10">
    <property type="entry name" value="Winged helix-like DNA-binding domain superfamily/Winged helix DNA-binding domain"/>
    <property type="match status" value="1"/>
</dbReference>
<dbReference type="GO" id="GO:0016987">
    <property type="term" value="F:sigma factor activity"/>
    <property type="evidence" value="ECO:0007669"/>
    <property type="project" value="UniProtKB-KW"/>
</dbReference>
<evidence type="ECO:0000256" key="2">
    <source>
        <dbReference type="ARBA" id="ARBA00023015"/>
    </source>
</evidence>
<comment type="similarity">
    <text evidence="1">Belongs to the sigma-70 factor family. ECF subfamily.</text>
</comment>
<reference evidence="7 8" key="1">
    <citation type="submission" date="2018-08" db="EMBL/GenBank/DDBJ databases">
        <title>A genome reference for cultivated species of the human gut microbiota.</title>
        <authorList>
            <person name="Zou Y."/>
            <person name="Xue W."/>
            <person name="Luo G."/>
        </authorList>
    </citation>
    <scope>NUCLEOTIDE SEQUENCE [LARGE SCALE GENOMIC DNA]</scope>
    <source>
        <strain evidence="7 8">AF45-17</strain>
    </source>
</reference>
<evidence type="ECO:0000256" key="1">
    <source>
        <dbReference type="ARBA" id="ARBA00010641"/>
    </source>
</evidence>
<feature type="domain" description="RNA polymerase sigma-70 region 2" evidence="5">
    <location>
        <begin position="21"/>
        <end position="90"/>
    </location>
</feature>
<organism evidence="7 8">
    <name type="scientific">Coprococcus catus</name>
    <dbReference type="NCBI Taxonomy" id="116085"/>
    <lineage>
        <taxon>Bacteria</taxon>
        <taxon>Bacillati</taxon>
        <taxon>Bacillota</taxon>
        <taxon>Clostridia</taxon>
        <taxon>Lachnospirales</taxon>
        <taxon>Lachnospiraceae</taxon>
        <taxon>Coprococcus</taxon>
    </lineage>
</organism>
<evidence type="ECO:0000313" key="7">
    <source>
        <dbReference type="EMBL" id="RGB80870.1"/>
    </source>
</evidence>
<gene>
    <name evidence="7" type="ORF">DW070_04740</name>
</gene>
<dbReference type="InterPro" id="IPR013249">
    <property type="entry name" value="RNA_pol_sigma70_r4_t2"/>
</dbReference>
<dbReference type="Pfam" id="PF04542">
    <property type="entry name" value="Sigma70_r2"/>
    <property type="match status" value="1"/>
</dbReference>
<proteinExistence type="inferred from homology"/>
<dbReference type="EMBL" id="QVEP01000008">
    <property type="protein sequence ID" value="RGB80870.1"/>
    <property type="molecule type" value="Genomic_DNA"/>
</dbReference>
<evidence type="ECO:0000313" key="8">
    <source>
        <dbReference type="Proteomes" id="UP000260773"/>
    </source>
</evidence>
<feature type="domain" description="RNA polymerase sigma factor 70 region 4 type 2" evidence="6">
    <location>
        <begin position="122"/>
        <end position="172"/>
    </location>
</feature>
<name>A0A3E2TQE3_9FIRM</name>
<dbReference type="Gene3D" id="1.10.1740.10">
    <property type="match status" value="1"/>
</dbReference>
<dbReference type="InterPro" id="IPR013325">
    <property type="entry name" value="RNA_pol_sigma_r2"/>
</dbReference>
<evidence type="ECO:0000259" key="5">
    <source>
        <dbReference type="Pfam" id="PF04542"/>
    </source>
</evidence>
<keyword evidence="3" id="KW-0731">Sigma factor</keyword>
<dbReference type="PANTHER" id="PTHR43133:SF60">
    <property type="entry name" value="RNA POLYMERASE SIGMA FACTOR SIGV"/>
    <property type="match status" value="1"/>
</dbReference>
<dbReference type="GO" id="GO:0003677">
    <property type="term" value="F:DNA binding"/>
    <property type="evidence" value="ECO:0007669"/>
    <property type="project" value="InterPro"/>
</dbReference>
<dbReference type="GO" id="GO:0006352">
    <property type="term" value="P:DNA-templated transcription initiation"/>
    <property type="evidence" value="ECO:0007669"/>
    <property type="project" value="InterPro"/>
</dbReference>
<dbReference type="NCBIfam" id="TIGR02937">
    <property type="entry name" value="sigma70-ECF"/>
    <property type="match status" value="1"/>
</dbReference>